<comment type="caution">
    <text evidence="2">The sequence shown here is derived from an EMBL/GenBank/DDBJ whole genome shotgun (WGS) entry which is preliminary data.</text>
</comment>
<dbReference type="Pfam" id="PF03372">
    <property type="entry name" value="Exo_endo_phos"/>
    <property type="match status" value="1"/>
</dbReference>
<dbReference type="PANTHER" id="PTHR14859:SF1">
    <property type="entry name" value="PGAP2-INTERACTING PROTEIN"/>
    <property type="match status" value="1"/>
</dbReference>
<dbReference type="Proteomes" id="UP000598996">
    <property type="component" value="Unassembled WGS sequence"/>
</dbReference>
<dbReference type="SUPFAM" id="SSF56219">
    <property type="entry name" value="DNase I-like"/>
    <property type="match status" value="1"/>
</dbReference>
<dbReference type="RefSeq" id="WP_202992066.1">
    <property type="nucleotide sequence ID" value="NZ_JAENHO010000004.1"/>
</dbReference>
<gene>
    <name evidence="2" type="ORF">JKJ07_14730</name>
</gene>
<dbReference type="InterPro" id="IPR051916">
    <property type="entry name" value="GPI-anchor_lipid_remodeler"/>
</dbReference>
<evidence type="ECO:0000313" key="3">
    <source>
        <dbReference type="Proteomes" id="UP000598996"/>
    </source>
</evidence>
<keyword evidence="3" id="KW-1185">Reference proteome</keyword>
<keyword evidence="2" id="KW-0540">Nuclease</keyword>
<evidence type="ECO:0000313" key="2">
    <source>
        <dbReference type="EMBL" id="MBL7255558.1"/>
    </source>
</evidence>
<reference evidence="2 3" key="1">
    <citation type="submission" date="2021-01" db="EMBL/GenBank/DDBJ databases">
        <title>Actinoplanes sp. nov. LDG1-01 isolated from lichen.</title>
        <authorList>
            <person name="Saeng-In P."/>
            <person name="Phongsopitanun W."/>
            <person name="Kanchanasin P."/>
            <person name="Yuki M."/>
            <person name="Kudo T."/>
            <person name="Ohkuma M."/>
            <person name="Tanasupawat S."/>
        </authorList>
    </citation>
    <scope>NUCLEOTIDE SEQUENCE [LARGE SCALE GENOMIC DNA]</scope>
    <source>
        <strain evidence="2 3">LDG1-01</strain>
    </source>
</reference>
<organism evidence="2 3">
    <name type="scientific">Paractinoplanes lichenicola</name>
    <dbReference type="NCBI Taxonomy" id="2802976"/>
    <lineage>
        <taxon>Bacteria</taxon>
        <taxon>Bacillati</taxon>
        <taxon>Actinomycetota</taxon>
        <taxon>Actinomycetes</taxon>
        <taxon>Micromonosporales</taxon>
        <taxon>Micromonosporaceae</taxon>
        <taxon>Paractinoplanes</taxon>
    </lineage>
</organism>
<dbReference type="Gene3D" id="3.60.10.10">
    <property type="entry name" value="Endonuclease/exonuclease/phosphatase"/>
    <property type="match status" value="1"/>
</dbReference>
<keyword evidence="2" id="KW-0255">Endonuclease</keyword>
<proteinExistence type="predicted"/>
<accession>A0ABS1VLN4</accession>
<evidence type="ECO:0000259" key="1">
    <source>
        <dbReference type="Pfam" id="PF03372"/>
    </source>
</evidence>
<dbReference type="InterPro" id="IPR005135">
    <property type="entry name" value="Endo/exonuclease/phosphatase"/>
</dbReference>
<name>A0ABS1VLN4_9ACTN</name>
<keyword evidence="2" id="KW-0378">Hydrolase</keyword>
<dbReference type="InterPro" id="IPR036691">
    <property type="entry name" value="Endo/exonu/phosph_ase_sf"/>
</dbReference>
<dbReference type="GO" id="GO:0004519">
    <property type="term" value="F:endonuclease activity"/>
    <property type="evidence" value="ECO:0007669"/>
    <property type="project" value="UniProtKB-KW"/>
</dbReference>
<feature type="domain" description="Endonuclease/exonuclease/phosphatase" evidence="1">
    <location>
        <begin position="49"/>
        <end position="272"/>
    </location>
</feature>
<dbReference type="EMBL" id="JAENHO010000004">
    <property type="protein sequence ID" value="MBL7255558.1"/>
    <property type="molecule type" value="Genomic_DNA"/>
</dbReference>
<protein>
    <submittedName>
        <fullName evidence="2">Endonuclease/exonuclease/phosphatase family protein</fullName>
    </submittedName>
</protein>
<sequence length="284" mass="30571">MAGVVSATAVPSAAATDRIRVLQANICGAQLYRPECPAQGGDTAGPVPYLLNLIPAKRYDVVTLNEICESQYETLKKQLAERGWRMDGRFAAGITDLKTSMWQGRYCGVAENGARGYGVAVLTSSAITSHTPTDLGRPDGDETRQLLCADTSLRGRSLRACVTHLSQHGYRAGPQAKAIAERPEVAQAEMAVILGGDFNLTPGSDGLGHLYRHSGGSGQFREIADTTCLWAASPCRGGEATQKFEKIDYVFASDCHFEDPYARILDSGTSDHRFLSGSVRPRQC</sequence>
<dbReference type="PANTHER" id="PTHR14859">
    <property type="entry name" value="CALCOFLUOR WHITE HYPERSENSITIVE PROTEIN PRECURSOR"/>
    <property type="match status" value="1"/>
</dbReference>